<gene>
    <name evidence="3" type="primary">agaA_20</name>
    <name evidence="3" type="ORF">SDC9_177590</name>
</gene>
<dbReference type="Pfam" id="PF01979">
    <property type="entry name" value="Amidohydro_1"/>
    <property type="match status" value="1"/>
</dbReference>
<dbReference type="SUPFAM" id="SSF51556">
    <property type="entry name" value="Metallo-dependent hydrolases"/>
    <property type="match status" value="1"/>
</dbReference>
<dbReference type="InterPro" id="IPR011059">
    <property type="entry name" value="Metal-dep_hydrolase_composite"/>
</dbReference>
<dbReference type="SUPFAM" id="SSF51338">
    <property type="entry name" value="Composite domain of metallo-dependent hydrolases"/>
    <property type="match status" value="1"/>
</dbReference>
<feature type="domain" description="Amidohydrolase-related" evidence="2">
    <location>
        <begin position="68"/>
        <end position="146"/>
    </location>
</feature>
<dbReference type="InterPro" id="IPR032466">
    <property type="entry name" value="Metal_Hydrolase"/>
</dbReference>
<proteinExistence type="predicted"/>
<accession>A0A645GVS2</accession>
<organism evidence="3">
    <name type="scientific">bioreactor metagenome</name>
    <dbReference type="NCBI Taxonomy" id="1076179"/>
    <lineage>
        <taxon>unclassified sequences</taxon>
        <taxon>metagenomes</taxon>
        <taxon>ecological metagenomes</taxon>
    </lineage>
</organism>
<dbReference type="InterPro" id="IPR006680">
    <property type="entry name" value="Amidohydro-rel"/>
</dbReference>
<dbReference type="EC" id="3.5.1.-" evidence="3"/>
<dbReference type="PANTHER" id="PTHR11113">
    <property type="entry name" value="N-ACETYLGLUCOSAMINE-6-PHOSPHATE DEACETYLASE"/>
    <property type="match status" value="1"/>
</dbReference>
<dbReference type="Gene3D" id="3.20.20.140">
    <property type="entry name" value="Metal-dependent hydrolases"/>
    <property type="match status" value="1"/>
</dbReference>
<sequence>MNLKDTYSEIICDGNHVVWPAIHALVMSKGRDNCIMIDDALCAKGCAPGSYELGGNAIEIRENGSAYLAGTNTLAGGTLLFNKGLQNLIEKALVPIDYAINMVTLNPARYLNVDHRKGRIASGFDGDLVVLDKNFDVVDVYAHGQCVRN</sequence>
<dbReference type="AlphaFoldDB" id="A0A645GVS2"/>
<evidence type="ECO:0000313" key="3">
    <source>
        <dbReference type="EMBL" id="MPN30132.1"/>
    </source>
</evidence>
<dbReference type="Gene3D" id="2.30.40.10">
    <property type="entry name" value="Urease, subunit C, domain 1"/>
    <property type="match status" value="1"/>
</dbReference>
<protein>
    <submittedName>
        <fullName evidence="3">N-acetylgalactosamine-6-phosphate deacetylase</fullName>
        <ecNumber evidence="3">3.5.1.-</ecNumber>
    </submittedName>
</protein>
<keyword evidence="1 3" id="KW-0378">Hydrolase</keyword>
<name>A0A645GVS2_9ZZZZ</name>
<dbReference type="GO" id="GO:0008448">
    <property type="term" value="F:N-acetylglucosamine-6-phosphate deacetylase activity"/>
    <property type="evidence" value="ECO:0007669"/>
    <property type="project" value="TreeGrafter"/>
</dbReference>
<comment type="caution">
    <text evidence="3">The sequence shown here is derived from an EMBL/GenBank/DDBJ whole genome shotgun (WGS) entry which is preliminary data.</text>
</comment>
<evidence type="ECO:0000259" key="2">
    <source>
        <dbReference type="Pfam" id="PF01979"/>
    </source>
</evidence>
<evidence type="ECO:0000256" key="1">
    <source>
        <dbReference type="ARBA" id="ARBA00022801"/>
    </source>
</evidence>
<dbReference type="GO" id="GO:0006046">
    <property type="term" value="P:N-acetylglucosamine catabolic process"/>
    <property type="evidence" value="ECO:0007669"/>
    <property type="project" value="TreeGrafter"/>
</dbReference>
<dbReference type="PANTHER" id="PTHR11113:SF14">
    <property type="entry name" value="N-ACETYLGLUCOSAMINE-6-PHOSPHATE DEACETYLASE"/>
    <property type="match status" value="1"/>
</dbReference>
<reference evidence="3" key="1">
    <citation type="submission" date="2019-08" db="EMBL/GenBank/DDBJ databases">
        <authorList>
            <person name="Kucharzyk K."/>
            <person name="Murdoch R.W."/>
            <person name="Higgins S."/>
            <person name="Loffler F."/>
        </authorList>
    </citation>
    <scope>NUCLEOTIDE SEQUENCE</scope>
</reference>
<dbReference type="EMBL" id="VSSQ01081134">
    <property type="protein sequence ID" value="MPN30132.1"/>
    <property type="molecule type" value="Genomic_DNA"/>
</dbReference>